<reference evidence="3 4" key="1">
    <citation type="submission" date="2019-08" db="EMBL/GenBank/DDBJ databases">
        <title>Draft genome sequences of two oriental melons (Cucumis melo L. var makuwa).</title>
        <authorList>
            <person name="Kwon S.-Y."/>
        </authorList>
    </citation>
    <scope>NUCLEOTIDE SEQUENCE [LARGE SCALE GENOMIC DNA]</scope>
    <source>
        <strain evidence="4">cv. Chang Bougi</strain>
        <strain evidence="3">cv. SW 3</strain>
        <tissue evidence="1">Leaf</tissue>
    </source>
</reference>
<dbReference type="EMBL" id="SSTE01004780">
    <property type="protein sequence ID" value="KAA0061457.1"/>
    <property type="molecule type" value="Genomic_DNA"/>
</dbReference>
<name>A0A5A7V3K7_CUCMM</name>
<evidence type="ECO:0000313" key="1">
    <source>
        <dbReference type="EMBL" id="KAA0061457.1"/>
    </source>
</evidence>
<dbReference type="Proteomes" id="UP000321393">
    <property type="component" value="Unassembled WGS sequence"/>
</dbReference>
<sequence>MIKGKTTMEEVPEGSSSKIASMIDASELIVMGGKSEEKHTKLEGDDSAGDRSKFKKIEMLVFMGADLDSWANKLESFK</sequence>
<dbReference type="AlphaFoldDB" id="A0A5A7V3K7"/>
<evidence type="ECO:0000313" key="3">
    <source>
        <dbReference type="Proteomes" id="UP000321393"/>
    </source>
</evidence>
<keyword evidence="2" id="KW-0489">Methyltransferase</keyword>
<accession>A0A5A7V3K7</accession>
<proteinExistence type="predicted"/>
<dbReference type="GO" id="GO:0032259">
    <property type="term" value="P:methylation"/>
    <property type="evidence" value="ECO:0007669"/>
    <property type="project" value="UniProtKB-KW"/>
</dbReference>
<keyword evidence="2" id="KW-0808">Transferase</keyword>
<protein>
    <submittedName>
        <fullName evidence="1">Histone-lysine N-methyltransferase ASHR1 isoform X1</fullName>
    </submittedName>
</protein>
<dbReference type="GO" id="GO:0008168">
    <property type="term" value="F:methyltransferase activity"/>
    <property type="evidence" value="ECO:0007669"/>
    <property type="project" value="UniProtKB-KW"/>
</dbReference>
<evidence type="ECO:0000313" key="4">
    <source>
        <dbReference type="Proteomes" id="UP000321947"/>
    </source>
</evidence>
<gene>
    <name evidence="2" type="ORF">E5676_scaffold332G001400</name>
    <name evidence="1" type="ORF">E6C27_scaffold41G00130</name>
</gene>
<comment type="caution">
    <text evidence="1">The sequence shown here is derived from an EMBL/GenBank/DDBJ whole genome shotgun (WGS) entry which is preliminary data.</text>
</comment>
<dbReference type="Proteomes" id="UP000321947">
    <property type="component" value="Unassembled WGS sequence"/>
</dbReference>
<evidence type="ECO:0000313" key="2">
    <source>
        <dbReference type="EMBL" id="TYK10822.1"/>
    </source>
</evidence>
<dbReference type="EMBL" id="SSTD01011064">
    <property type="protein sequence ID" value="TYK10822.1"/>
    <property type="molecule type" value="Genomic_DNA"/>
</dbReference>
<organism evidence="1 3">
    <name type="scientific">Cucumis melo var. makuwa</name>
    <name type="common">Oriental melon</name>
    <dbReference type="NCBI Taxonomy" id="1194695"/>
    <lineage>
        <taxon>Eukaryota</taxon>
        <taxon>Viridiplantae</taxon>
        <taxon>Streptophyta</taxon>
        <taxon>Embryophyta</taxon>
        <taxon>Tracheophyta</taxon>
        <taxon>Spermatophyta</taxon>
        <taxon>Magnoliopsida</taxon>
        <taxon>eudicotyledons</taxon>
        <taxon>Gunneridae</taxon>
        <taxon>Pentapetalae</taxon>
        <taxon>rosids</taxon>
        <taxon>fabids</taxon>
        <taxon>Cucurbitales</taxon>
        <taxon>Cucurbitaceae</taxon>
        <taxon>Benincaseae</taxon>
        <taxon>Cucumis</taxon>
    </lineage>
</organism>